<keyword evidence="5" id="KW-1185">Reference proteome</keyword>
<evidence type="ECO:0000259" key="3">
    <source>
        <dbReference type="PROSITE" id="PS51208"/>
    </source>
</evidence>
<keyword evidence="1" id="KW-0732">Signal</keyword>
<evidence type="ECO:0000313" key="4">
    <source>
        <dbReference type="EMBL" id="MBU8544260.1"/>
    </source>
</evidence>
<dbReference type="InterPro" id="IPR005546">
    <property type="entry name" value="Autotransporte_beta"/>
</dbReference>
<gene>
    <name evidence="4" type="ORF">JJQ90_11115</name>
</gene>
<comment type="caution">
    <text evidence="4">The sequence shown here is derived from an EMBL/GenBank/DDBJ whole genome shotgun (WGS) entry which is preliminary data.</text>
</comment>
<evidence type="ECO:0000256" key="1">
    <source>
        <dbReference type="ARBA" id="ARBA00022729"/>
    </source>
</evidence>
<dbReference type="PROSITE" id="PS51208">
    <property type="entry name" value="AUTOTRANSPORTER"/>
    <property type="match status" value="1"/>
</dbReference>
<dbReference type="NCBIfam" id="TIGR02601">
    <property type="entry name" value="autotrns_rpt"/>
    <property type="match status" value="3"/>
</dbReference>
<dbReference type="RefSeq" id="WP_216875381.1">
    <property type="nucleotide sequence ID" value="NZ_JAERQM010000003.1"/>
</dbReference>
<feature type="domain" description="Autotransporter" evidence="3">
    <location>
        <begin position="1897"/>
        <end position="2174"/>
    </location>
</feature>
<dbReference type="Pfam" id="PF12951">
    <property type="entry name" value="PATR"/>
    <property type="match status" value="8"/>
</dbReference>
<proteinExistence type="predicted"/>
<dbReference type="Proteomes" id="UP000689967">
    <property type="component" value="Unassembled WGS sequence"/>
</dbReference>
<dbReference type="EMBL" id="JAERQM010000003">
    <property type="protein sequence ID" value="MBU8544260.1"/>
    <property type="molecule type" value="Genomic_DNA"/>
</dbReference>
<feature type="region of interest" description="Disordered" evidence="2">
    <location>
        <begin position="287"/>
        <end position="316"/>
    </location>
</feature>
<dbReference type="SMART" id="SM00869">
    <property type="entry name" value="Autotransporter"/>
    <property type="match status" value="1"/>
</dbReference>
<reference evidence="4 5" key="1">
    <citation type="submission" date="2021-01" db="EMBL/GenBank/DDBJ databases">
        <title>Roseomonas sp. nov, a bacterium isolated from an oil production mixture in Yumen Oilfield.</title>
        <authorList>
            <person name="Wu D."/>
        </authorList>
    </citation>
    <scope>NUCLEOTIDE SEQUENCE [LARGE SCALE GENOMIC DNA]</scope>
    <source>
        <strain evidence="4 5">ROY-5-3</strain>
    </source>
</reference>
<dbReference type="InterPro" id="IPR013425">
    <property type="entry name" value="Autotrns_rpt"/>
</dbReference>
<name>A0ABS6H6F3_9PROT</name>
<accession>A0ABS6H6F3</accession>
<evidence type="ECO:0000313" key="5">
    <source>
        <dbReference type="Proteomes" id="UP000689967"/>
    </source>
</evidence>
<protein>
    <submittedName>
        <fullName evidence="4">Autotransporter-associated beta strand repeat-containing protein</fullName>
    </submittedName>
</protein>
<evidence type="ECO:0000256" key="2">
    <source>
        <dbReference type="SAM" id="MobiDB-lite"/>
    </source>
</evidence>
<sequence length="2174" mass="206605">MKSKRPRKNRPAAPRAVVIVPVFILAGMALPVTAGEVLTSNRTLSGTIDGGLGSGYLVQSGTLTINNATVTNFITQGGTGSGGGAGLGGAIFVNSGAAAVLNNVTMGGNAAIGGTGGSGLQGGVLNGLMSPSANGSAGSNGSVFVDNIVLLGDGNGNGVAGGNAGNGSAASAGFGGSGGIGGAGSDGWSTNPKLIYDVSQATVAVALATADVSAAGAEVPPNPLQATAAAAALVAATAALGEATAQLVAWELANSDGYVGLGGDGGAGGIGGAGSFGFGGGAGGSGGAGGDGTGGARDGFGGDGGTGGEGGFGGGGGRGGLGGSGAMAGSGGDGGAAGFGAGVGSSGSGNGAADVAGGGGGSGLGGAIFVRDGGSLTVTGNSTFGRNNVQAGGSLNGGAAGEVAGSDIFIMRGATVNFAAGTGNVITVNGGIADDSSANISFGGVPNGQGADVTISSGLVVFNGANTYTGQTIITGGALRAQDGVGLPSNSNLNLAGGVLESSGVLDRFTGTFADRVQWSGSGGFAGVGDGLTVRLNAGTTLTWGQGGFVSGSNALIFGSATGTANVTFENGINLAGAARNIHLGHGTDVTTTMSGVLSNGGLTLTAENNAAQLILTGTNTYAGATTITSGTLALQGTGSIAQSSSVTIGSNGTLDISGTDSGASIVTLAGDGGLALGERTVTVTNGNSTTFGGVISGTGGFTLAGGTQALSGVNTFTGAVAVDSGAVLALVGSGSVAAASGVEANGQFNIAGTSAGATIATLSGNGTVALGPQTLTIADGSTSFAGAINGAGGLTVAGGTQTLTGSNGLTGTVQVDDGATLALSGGSAGIASASLVQVEGTLDVSGNTSTNVTTLSGSGDVALGAAALRITNGSTTFAGDIQGEAGSALTIAGGTQILSGTNTLAGAVTIDSGAVLALTGTGGIAAASGVAANGGFDISATTAGASITTLSGSGTVALGAQTLTATNGSTTFAGAIGGTGGLTVSGGTQALSGSNGFTGAATINDGATLALTGTGSIAAASQVQADGSFDISATSAGASITTLTGTGDVALGAQRLTVTNGSTTFAGDIAGTGGLTVSGGTQTLSGANSFTGTAVVDSVAGLSITGTGSVAQAARVQADGEFNIAGTSGGSAIRSLSGSGFVVLGAQTLSVTAGDDVFAGNILGAGNLNVSGGTQGLSGSNAMTGQVVVADGARLNILGAGSIASASQVEADGQFDITGATSPVQIRTLAGTGDVTLGAQTLRVTAGSTEFGGDVSGTGTLNVAGGTQRLSGGNSLTGLVQVDSGATLQLTGTGSIATASEVRSDGVFSVANTSSGAAITTLSGNGVVLLGSQDLTVTAGSTAFAGGIAGSGGVTITGGTQQLSGQNIFQGPLTIGAAGALDLLGTGSVAEASRVDLAGRFDISGTTAGASITTLTGAGIVALGARTLTVTDGSTDFAGTIGGTGGFAVSGGTQTLSGLNTYSGGTRVSNGTLVVASDAALGAASGGVTLQDGRLRFMADTTSARNFTMGGQGTVDTNAQSITLSGTIGGSGGLVADGGGVLTLTGDNSYAGGTLVIGGTTLAVGKDSALGAPDGAVVIDNGKLLALASFASTRAIQVNTAGEIDANGFVLSLSGPINLQQEDAPDLVLFNGDATVEGPITVDAAGLTVLSNAILRGTGEVFTSTVIDGVLAPGNSPGTLTFLAPLTISPSGTLRLDIDGTGTGTGAGNYSRVVLTGSGSSFTAQGGTIVPLLRGISGDASNSYTPPVGQSFAVVQAEGGVFGSFASLTQPEGLLAGSRMDALYTAQALTLYVTPSSYTNLNPFGVGLTPNQAQVGLGLDALRPMPGVRTGAEATAVLGTLFSQVPAALPPIMTRLAGTIYGDALMVGLDRSRGFGEVIADQAAARRGLTGRAATDGDGRRTAWATGFGGNARFDATGDTGYRNTTTGMAVGVDFRLDAGLLVGMALGGSSGRISSSATDARISGEMVHAALYGGWTGGPYYVDAQLGLSHAEVNASRNLGVNGLTARGSASGLGGSAAIEAGTRHRFGNWQVQPGLGLRYDALSRDRLTEDGASVLSLAVEDSQASSLRATAGFRAETSLMLGEGYHLRPHLRLHVAQEMGDTETSTTSAFVGAPGAAMVARTADRGRTAGLAGLGAELTLPNGVTLFGGYSGTVQQHVSNHAGTVGLRYQW</sequence>
<organism evidence="4 5">
    <name type="scientific">Falsiroseomonas oleicola</name>
    <dbReference type="NCBI Taxonomy" id="2801474"/>
    <lineage>
        <taxon>Bacteria</taxon>
        <taxon>Pseudomonadati</taxon>
        <taxon>Pseudomonadota</taxon>
        <taxon>Alphaproteobacteria</taxon>
        <taxon>Acetobacterales</taxon>
        <taxon>Roseomonadaceae</taxon>
        <taxon>Falsiroseomonas</taxon>
    </lineage>
</organism>